<comment type="caution">
    <text evidence="1">The sequence shown here is derived from an EMBL/GenBank/DDBJ whole genome shotgun (WGS) entry which is preliminary data.</text>
</comment>
<gene>
    <name evidence="1" type="ORF">SCALOS_LOCUS9592</name>
</gene>
<reference evidence="1" key="1">
    <citation type="submission" date="2021-06" db="EMBL/GenBank/DDBJ databases">
        <authorList>
            <person name="Kallberg Y."/>
            <person name="Tangrot J."/>
            <person name="Rosling A."/>
        </authorList>
    </citation>
    <scope>NUCLEOTIDE SEQUENCE</scope>
    <source>
        <strain evidence="1">AU212A</strain>
    </source>
</reference>
<organism evidence="1 2">
    <name type="scientific">Scutellospora calospora</name>
    <dbReference type="NCBI Taxonomy" id="85575"/>
    <lineage>
        <taxon>Eukaryota</taxon>
        <taxon>Fungi</taxon>
        <taxon>Fungi incertae sedis</taxon>
        <taxon>Mucoromycota</taxon>
        <taxon>Glomeromycotina</taxon>
        <taxon>Glomeromycetes</taxon>
        <taxon>Diversisporales</taxon>
        <taxon>Gigasporaceae</taxon>
        <taxon>Scutellospora</taxon>
    </lineage>
</organism>
<feature type="non-terminal residue" evidence="1">
    <location>
        <position position="166"/>
    </location>
</feature>
<sequence>HSCVLRARSTYFHSALSSDWVKTDGNFIVFEKSNISPEVFQMILRYLYSGTINLENQHPTRIMDLLAAADELILTELVNYLKDYLLTYYDKWIRQHPLQILYHIAFRLDSCKDLQDICLKYICENPTSVADTGEIIGGYNPESWKGGFFGHWTKSLDSFIFSLGVE</sequence>
<name>A0ACA9NU11_9GLOM</name>
<feature type="non-terminal residue" evidence="1">
    <location>
        <position position="1"/>
    </location>
</feature>
<keyword evidence="2" id="KW-1185">Reference proteome</keyword>
<accession>A0ACA9NU11</accession>
<dbReference type="Proteomes" id="UP000789860">
    <property type="component" value="Unassembled WGS sequence"/>
</dbReference>
<proteinExistence type="predicted"/>
<evidence type="ECO:0000313" key="2">
    <source>
        <dbReference type="Proteomes" id="UP000789860"/>
    </source>
</evidence>
<evidence type="ECO:0000313" key="1">
    <source>
        <dbReference type="EMBL" id="CAG8677266.1"/>
    </source>
</evidence>
<protein>
    <submittedName>
        <fullName evidence="1">10750_t:CDS:1</fullName>
    </submittedName>
</protein>
<dbReference type="EMBL" id="CAJVPM010030662">
    <property type="protein sequence ID" value="CAG8677266.1"/>
    <property type="molecule type" value="Genomic_DNA"/>
</dbReference>